<dbReference type="Pfam" id="PF10592">
    <property type="entry name" value="AIPR"/>
    <property type="match status" value="1"/>
</dbReference>
<accession>A0A1B7W1J4</accession>
<proteinExistence type="predicted"/>
<evidence type="ECO:0000313" key="2">
    <source>
        <dbReference type="EMBL" id="OBQ27160.1"/>
    </source>
</evidence>
<dbReference type="PATRIC" id="fig|1710894.3.peg.3950"/>
<gene>
    <name evidence="2" type="ORF">AN481_01575</name>
</gene>
<evidence type="ECO:0000313" key="3">
    <source>
        <dbReference type="Proteomes" id="UP000092382"/>
    </source>
</evidence>
<organism evidence="2 3">
    <name type="scientific">Aphanizomenon flos-aquae LD13</name>
    <dbReference type="NCBI Taxonomy" id="1710894"/>
    <lineage>
        <taxon>Bacteria</taxon>
        <taxon>Bacillati</taxon>
        <taxon>Cyanobacteriota</taxon>
        <taxon>Cyanophyceae</taxon>
        <taxon>Nostocales</taxon>
        <taxon>Aphanizomenonaceae</taxon>
        <taxon>Aphanizomenon</taxon>
    </lineage>
</organism>
<sequence length="568" mass="65582">MDRITSSYLQAFKQAQSFPDDSQESVLFEHFVNYCIVSKEYNAQFSLEDVHVGGGGDLGMDGIAIIVNGNLITSPEELDDFAKSNKYLDVEFIFIQSKTSNSFDAKEIGTFLGGVEFFFGSVSELPPVNDQIKYNQEIMESIYNKSPLFKNKNPLLKLYYVTTGKWENDQHITAVANKHKRNLENLKLFQEVNIHFFGSDEIQSLYQFINNKISKEIVFPKKIALPEVSGVQEAYIGILPALEYLKLITDDYNNIITGLFYDNVRGYQGENEVNKEIKDTILSGNQESFVLYNNGITIVAEEMKPVGHKIGLFDYQIVNGCQTSYVLYENKNKIDETLYVPIKIICLNRDSEIKNNIIKANNRQTPVKIEELIAITAYQKKLEEYYKSFPDQHKLYYERRDKQHNGDNEVLKIKIVDTELQIRCFAGMFLEQAHNSGRYYAKLMEESNTKLFVPDHDPIGYYISAYANFRLNEFFRNKQIDGKYRPFRYHILNIFRVQTSGISIPRFSSKDFKKYCEKMEEILFDDTKCKDSFIKATDIIDNLVVEGDYSRSISKTASFAKKVKSMLA</sequence>
<dbReference type="AlphaFoldDB" id="A0A1B7W1J4"/>
<dbReference type="InterPro" id="IPR018891">
    <property type="entry name" value="AIPR_C"/>
</dbReference>
<protein>
    <submittedName>
        <fullName evidence="2">AIPR protein</fullName>
    </submittedName>
</protein>
<dbReference type="EMBL" id="LJOY01000003">
    <property type="protein sequence ID" value="OBQ27160.1"/>
    <property type="molecule type" value="Genomic_DNA"/>
</dbReference>
<comment type="caution">
    <text evidence="2">The sequence shown here is derived from an EMBL/GenBank/DDBJ whole genome shotgun (WGS) entry which is preliminary data.</text>
</comment>
<feature type="domain" description="Abortive phage infection protein C-terminal" evidence="1">
    <location>
        <begin position="260"/>
        <end position="502"/>
    </location>
</feature>
<evidence type="ECO:0000259" key="1">
    <source>
        <dbReference type="Pfam" id="PF10592"/>
    </source>
</evidence>
<name>A0A1B7W1J4_APHFL</name>
<reference evidence="2 3" key="1">
    <citation type="submission" date="2015-09" db="EMBL/GenBank/DDBJ databases">
        <title>Whole genome shotgun sequence assembly of Aphanizomenon flos-aquae UKL13.</title>
        <authorList>
            <person name="Driscoll C."/>
        </authorList>
    </citation>
    <scope>NUCLEOTIDE SEQUENCE [LARGE SCALE GENOMIC DNA]</scope>
    <source>
        <strain evidence="2">MDT13</strain>
    </source>
</reference>
<dbReference type="Proteomes" id="UP000092382">
    <property type="component" value="Unassembled WGS sequence"/>
</dbReference>
<dbReference type="STRING" id="1803587.GCA_001593825_01489"/>